<keyword evidence="4" id="KW-1185">Reference proteome</keyword>
<accession>A0A0K1EJ91</accession>
<dbReference type="STRING" id="52.CMC5_050910"/>
<gene>
    <name evidence="3" type="ORF">CMC5_050910</name>
</gene>
<proteinExistence type="predicted"/>
<feature type="transmembrane region" description="Helical" evidence="2">
    <location>
        <begin position="187"/>
        <end position="204"/>
    </location>
</feature>
<sequence>MSRIAAIWKAWVRLLDRREPGDTIALFRIAVAVVILSSLGEAIAYDLVDAVWVDRQWGGYRSLGNGPYLIALLGGPRPDVVWSVLIATVVLAVLLGVGLGGRVTSFLCLQGYIALHRLNHNSSGSSDILVTNALWLLTLARSTATLSLDCRIRTGKFRSDEAISAFPRYLAIAQLVTVYTTTGLQKVSVYWFPAGYYSALYYILQQPAWQRFDMAWAAKFYPVTQLATAVTWLWEVTAPLLLLVFYYRYTADRGGRMRRWMNRFDLRKPWVLTGIMLHLGILIAMDVGHFSTITMCFYLCLWQPEELREGARWVRAKLGLRDAVRATSTTREEKQMESTAPDEAHAETATRDDEQNGTDRPEPGQQVEGTAIPSR</sequence>
<dbReference type="PANTHER" id="PTHR39535">
    <property type="entry name" value="SPORULATION-DELAYING PROTEIN SDPB"/>
    <property type="match status" value="1"/>
</dbReference>
<keyword evidence="2" id="KW-0472">Membrane</keyword>
<evidence type="ECO:0008006" key="5">
    <source>
        <dbReference type="Google" id="ProtNLM"/>
    </source>
</evidence>
<feature type="transmembrane region" description="Helical" evidence="2">
    <location>
        <begin position="80"/>
        <end position="100"/>
    </location>
</feature>
<feature type="compositionally biased region" description="Basic and acidic residues" evidence="1">
    <location>
        <begin position="327"/>
        <end position="362"/>
    </location>
</feature>
<evidence type="ECO:0000313" key="3">
    <source>
        <dbReference type="EMBL" id="AKT40934.1"/>
    </source>
</evidence>
<reference evidence="3 4" key="1">
    <citation type="submission" date="2015-07" db="EMBL/GenBank/DDBJ databases">
        <title>Genome analysis of myxobacterium Chondromyces crocatus Cm c5 reveals a high potential for natural compound synthesis and the genetic basis for the loss of fruiting body formation.</title>
        <authorList>
            <person name="Zaburannyi N."/>
            <person name="Bunk B."/>
            <person name="Maier J."/>
            <person name="Overmann J."/>
            <person name="Mueller R."/>
        </authorList>
    </citation>
    <scope>NUCLEOTIDE SEQUENCE [LARGE SCALE GENOMIC DNA]</scope>
    <source>
        <strain evidence="3 4">Cm c5</strain>
    </source>
</reference>
<protein>
    <recommendedName>
        <fullName evidence="5">HTTM domain-containing protein</fullName>
    </recommendedName>
</protein>
<keyword evidence="2" id="KW-0812">Transmembrane</keyword>
<feature type="transmembrane region" description="Helical" evidence="2">
    <location>
        <begin position="25"/>
        <end position="45"/>
    </location>
</feature>
<dbReference type="InterPro" id="IPR052964">
    <property type="entry name" value="Sporulation_signal_mat"/>
</dbReference>
<dbReference type="KEGG" id="ccro:CMC5_050910"/>
<feature type="transmembrane region" description="Helical" evidence="2">
    <location>
        <begin position="224"/>
        <end position="249"/>
    </location>
</feature>
<dbReference type="RefSeq" id="WP_050432798.1">
    <property type="nucleotide sequence ID" value="NZ_CP012159.1"/>
</dbReference>
<dbReference type="Proteomes" id="UP000067626">
    <property type="component" value="Chromosome"/>
</dbReference>
<feature type="transmembrane region" description="Helical" evidence="2">
    <location>
        <begin position="270"/>
        <end position="290"/>
    </location>
</feature>
<dbReference type="OrthoDB" id="5500571at2"/>
<feature type="region of interest" description="Disordered" evidence="1">
    <location>
        <begin position="327"/>
        <end position="375"/>
    </location>
</feature>
<organism evidence="3 4">
    <name type="scientific">Chondromyces crocatus</name>
    <dbReference type="NCBI Taxonomy" id="52"/>
    <lineage>
        <taxon>Bacteria</taxon>
        <taxon>Pseudomonadati</taxon>
        <taxon>Myxococcota</taxon>
        <taxon>Polyangia</taxon>
        <taxon>Polyangiales</taxon>
        <taxon>Polyangiaceae</taxon>
        <taxon>Chondromyces</taxon>
    </lineage>
</organism>
<dbReference type="AlphaFoldDB" id="A0A0K1EJ91"/>
<evidence type="ECO:0000256" key="2">
    <source>
        <dbReference type="SAM" id="Phobius"/>
    </source>
</evidence>
<evidence type="ECO:0000256" key="1">
    <source>
        <dbReference type="SAM" id="MobiDB-lite"/>
    </source>
</evidence>
<name>A0A0K1EJ91_CHOCO</name>
<dbReference type="EMBL" id="CP012159">
    <property type="protein sequence ID" value="AKT40934.1"/>
    <property type="molecule type" value="Genomic_DNA"/>
</dbReference>
<keyword evidence="2" id="KW-1133">Transmembrane helix</keyword>
<evidence type="ECO:0000313" key="4">
    <source>
        <dbReference type="Proteomes" id="UP000067626"/>
    </source>
</evidence>
<dbReference type="PANTHER" id="PTHR39535:SF2">
    <property type="entry name" value="HTTM DOMAIN-CONTAINING PROTEIN"/>
    <property type="match status" value="1"/>
</dbReference>